<gene>
    <name evidence="1" type="ORF">PACLA_8A038138</name>
</gene>
<dbReference type="OrthoDB" id="5798273at2759"/>
<evidence type="ECO:0000313" key="1">
    <source>
        <dbReference type="EMBL" id="CAB4031128.1"/>
    </source>
</evidence>
<comment type="caution">
    <text evidence="1">The sequence shown here is derived from an EMBL/GenBank/DDBJ whole genome shotgun (WGS) entry which is preliminary data.</text>
</comment>
<sequence length="235" mass="26789">MADCIVHYDSIDTSGDKLVRPNPNTFETLLECKKIRESLGSENHHVDQCNKIPENLGEIEYFYHRKCFQKFVYAKALLKRKASKENDQGCSSKLQRTTRKASQSAEATSSRGLFPNICMICKKTDLKVKGVRQPLSRIVTDTAERTFKEATVAQNDLEMIRAVTENDLIAKEFQKHEKCYLEYTRVVGKMAEPTESTSDELQLGDYDAVLSLVENDIIGGQQCLSMETLNDEIYW</sequence>
<dbReference type="Proteomes" id="UP001152795">
    <property type="component" value="Unassembled WGS sequence"/>
</dbReference>
<dbReference type="AlphaFoldDB" id="A0A6S7JJM3"/>
<name>A0A6S7JJM3_PARCT</name>
<dbReference type="EMBL" id="CACRXK020017376">
    <property type="protein sequence ID" value="CAB4031128.1"/>
    <property type="molecule type" value="Genomic_DNA"/>
</dbReference>
<evidence type="ECO:0000313" key="2">
    <source>
        <dbReference type="Proteomes" id="UP001152795"/>
    </source>
</evidence>
<protein>
    <submittedName>
        <fullName evidence="1">Uncharacterized protein</fullName>
    </submittedName>
</protein>
<reference evidence="1" key="1">
    <citation type="submission" date="2020-04" db="EMBL/GenBank/DDBJ databases">
        <authorList>
            <person name="Alioto T."/>
            <person name="Alioto T."/>
            <person name="Gomez Garrido J."/>
        </authorList>
    </citation>
    <scope>NUCLEOTIDE SEQUENCE</scope>
    <source>
        <strain evidence="1">A484AB</strain>
    </source>
</reference>
<proteinExistence type="predicted"/>
<keyword evidence="2" id="KW-1185">Reference proteome</keyword>
<accession>A0A6S7JJM3</accession>
<organism evidence="1 2">
    <name type="scientific">Paramuricea clavata</name>
    <name type="common">Red gorgonian</name>
    <name type="synonym">Violescent sea-whip</name>
    <dbReference type="NCBI Taxonomy" id="317549"/>
    <lineage>
        <taxon>Eukaryota</taxon>
        <taxon>Metazoa</taxon>
        <taxon>Cnidaria</taxon>
        <taxon>Anthozoa</taxon>
        <taxon>Octocorallia</taxon>
        <taxon>Malacalcyonacea</taxon>
        <taxon>Plexauridae</taxon>
        <taxon>Paramuricea</taxon>
    </lineage>
</organism>